<reference evidence="2 3" key="1">
    <citation type="submission" date="2016-11" db="EMBL/GenBank/DDBJ databases">
        <title>Draft Genome Sequences of Nine Cyanobacterial Strains from Diverse Habitats.</title>
        <authorList>
            <person name="Zhu T."/>
            <person name="Hou S."/>
            <person name="Lu X."/>
            <person name="Hess W.R."/>
        </authorList>
    </citation>
    <scope>NUCLEOTIDE SEQUENCE [LARGE SCALE GENOMIC DNA]</scope>
    <source>
        <strain evidence="2 3">NIES-592</strain>
    </source>
</reference>
<feature type="transmembrane region" description="Helical" evidence="1">
    <location>
        <begin position="207"/>
        <end position="225"/>
    </location>
</feature>
<evidence type="ECO:0000313" key="3">
    <source>
        <dbReference type="Proteomes" id="UP000186391"/>
    </source>
</evidence>
<name>A0A1U7GY89_9CYAN</name>
<protein>
    <submittedName>
        <fullName evidence="2">Uncharacterized protein</fullName>
    </submittedName>
</protein>
<keyword evidence="1" id="KW-0812">Transmembrane</keyword>
<dbReference type="InterPro" id="IPR047709">
    <property type="entry name" value="HpsJ-like"/>
</dbReference>
<evidence type="ECO:0000256" key="1">
    <source>
        <dbReference type="SAM" id="Phobius"/>
    </source>
</evidence>
<proteinExistence type="predicted"/>
<accession>A0A1U7GY89</accession>
<evidence type="ECO:0000313" key="2">
    <source>
        <dbReference type="EMBL" id="OKH13325.1"/>
    </source>
</evidence>
<dbReference type="GeneID" id="35799206"/>
<dbReference type="EMBL" id="MRCA01000007">
    <property type="protein sequence ID" value="OKH13325.1"/>
    <property type="molecule type" value="Genomic_DNA"/>
</dbReference>
<keyword evidence="3" id="KW-1185">Reference proteome</keyword>
<dbReference type="OrthoDB" id="532366at2"/>
<feature type="transmembrane region" description="Helical" evidence="1">
    <location>
        <begin position="62"/>
        <end position="79"/>
    </location>
</feature>
<dbReference type="RefSeq" id="WP_009457155.1">
    <property type="nucleotide sequence ID" value="NZ_MRCA01000007.1"/>
</dbReference>
<feature type="transmembrane region" description="Helical" evidence="1">
    <location>
        <begin position="94"/>
        <end position="115"/>
    </location>
</feature>
<comment type="caution">
    <text evidence="2">The sequence shown here is derived from an EMBL/GenBank/DDBJ whole genome shotgun (WGS) entry which is preliminary data.</text>
</comment>
<keyword evidence="1" id="KW-0472">Membrane</keyword>
<feature type="transmembrane region" description="Helical" evidence="1">
    <location>
        <begin position="28"/>
        <end position="50"/>
    </location>
</feature>
<keyword evidence="1" id="KW-1133">Transmembrane helix</keyword>
<organism evidence="2 3">
    <name type="scientific">Fischerella major NIES-592</name>
    <dbReference type="NCBI Taxonomy" id="210994"/>
    <lineage>
        <taxon>Bacteria</taxon>
        <taxon>Bacillati</taxon>
        <taxon>Cyanobacteriota</taxon>
        <taxon>Cyanophyceae</taxon>
        <taxon>Nostocales</taxon>
        <taxon>Hapalosiphonaceae</taxon>
        <taxon>Fischerella</taxon>
    </lineage>
</organism>
<sequence>MTKSKIETSASHQFVLTQESSLTIVRSLGYGLLILSVFDWVAIFLPSNFFNPAWELQTIGAIVERVPVPLIGLALIFYGELHSRNRWEFPVLKLLSWLTILFSALFILMIPLGIVNTIRLNKENIAQINNISTQQISRAEQLQKQLSQATPEQLDDLLKSRGGSLYGKKPEELKDQLLSQVSRAKVQIKEQAEATQSLRGLSLIKTSTKWILGALVSAFLFFGFWKGTDWARF</sequence>
<dbReference type="Proteomes" id="UP000186391">
    <property type="component" value="Unassembled WGS sequence"/>
</dbReference>
<gene>
    <name evidence="2" type="ORF">NIES592_14745</name>
</gene>
<dbReference type="AlphaFoldDB" id="A0A1U7GY89"/>
<dbReference type="NCBIfam" id="NF038305">
    <property type="entry name" value="HpsJ_fam"/>
    <property type="match status" value="1"/>
</dbReference>